<reference evidence="2" key="1">
    <citation type="submission" date="2018-05" db="EMBL/GenBank/DDBJ databases">
        <authorList>
            <person name="Lanie J.A."/>
            <person name="Ng W.-L."/>
            <person name="Kazmierczak K.M."/>
            <person name="Andrzejewski T.M."/>
            <person name="Davidsen T.M."/>
            <person name="Wayne K.J."/>
            <person name="Tettelin H."/>
            <person name="Glass J.I."/>
            <person name="Rusch D."/>
            <person name="Podicherti R."/>
            <person name="Tsui H.-C.T."/>
            <person name="Winkler M.E."/>
        </authorList>
    </citation>
    <scope>NUCLEOTIDE SEQUENCE</scope>
</reference>
<proteinExistence type="predicted"/>
<dbReference type="EMBL" id="UINC01207630">
    <property type="protein sequence ID" value="SVE29800.1"/>
    <property type="molecule type" value="Genomic_DNA"/>
</dbReference>
<keyword evidence="1" id="KW-0175">Coiled coil</keyword>
<sequence>LNRFLFHNTLIIFLIFSETYLHSTDQHSIVDPWKFDLQILLGFTDEQVDGVMGKETFETLKKFAILHDLTDVVLRGEFDDLGFWGFQQYIMKYHQYWIRELKNRKIVEDVSNKEYIKQAEETLYSFEIAIQNAQLEVERLTRSKTIARREAKEKLAMEEWQKEKQEVDRIITSLNKAILIAEEESEKWSLERIRAQRLA</sequence>
<feature type="non-terminal residue" evidence="2">
    <location>
        <position position="1"/>
    </location>
</feature>
<protein>
    <submittedName>
        <fullName evidence="2">Uncharacterized protein</fullName>
    </submittedName>
</protein>
<feature type="coiled-coil region" evidence="1">
    <location>
        <begin position="116"/>
        <end position="177"/>
    </location>
</feature>
<accession>A0A383CCF9</accession>
<evidence type="ECO:0000256" key="1">
    <source>
        <dbReference type="SAM" id="Coils"/>
    </source>
</evidence>
<feature type="non-terminal residue" evidence="2">
    <location>
        <position position="199"/>
    </location>
</feature>
<organism evidence="2">
    <name type="scientific">marine metagenome</name>
    <dbReference type="NCBI Taxonomy" id="408172"/>
    <lineage>
        <taxon>unclassified sequences</taxon>
        <taxon>metagenomes</taxon>
        <taxon>ecological metagenomes</taxon>
    </lineage>
</organism>
<name>A0A383CCF9_9ZZZZ</name>
<dbReference type="AlphaFoldDB" id="A0A383CCF9"/>
<evidence type="ECO:0000313" key="2">
    <source>
        <dbReference type="EMBL" id="SVE29800.1"/>
    </source>
</evidence>
<gene>
    <name evidence="2" type="ORF">METZ01_LOCUS482654</name>
</gene>